<feature type="region of interest" description="Disordered" evidence="1">
    <location>
        <begin position="83"/>
        <end position="156"/>
    </location>
</feature>
<reference evidence="4 5" key="1">
    <citation type="journal article" date="2019" name="Int. J. Syst. Evol. Microbiol.">
        <title>The Global Catalogue of Microorganisms (GCM) 10K type strain sequencing project: providing services to taxonomists for standard genome sequencing and annotation.</title>
        <authorList>
            <consortium name="The Broad Institute Genomics Platform"/>
            <consortium name="The Broad Institute Genome Sequencing Center for Infectious Disease"/>
            <person name="Wu L."/>
            <person name="Ma J."/>
        </authorList>
    </citation>
    <scope>NUCLEOTIDE SEQUENCE [LARGE SCALE GENOMIC DNA]</scope>
    <source>
        <strain evidence="4 5">CGMCC 1.10593</strain>
    </source>
</reference>
<feature type="transmembrane region" description="Helical" evidence="2">
    <location>
        <begin position="56"/>
        <end position="76"/>
    </location>
</feature>
<keyword evidence="2" id="KW-1133">Transmembrane helix</keyword>
<evidence type="ECO:0000256" key="1">
    <source>
        <dbReference type="SAM" id="MobiDB-lite"/>
    </source>
</evidence>
<protein>
    <submittedName>
        <fullName evidence="4">Helix-turn-helix transcriptional regulator</fullName>
    </submittedName>
</protein>
<dbReference type="AlphaFoldDB" id="A0ABD6D5U5"/>
<comment type="caution">
    <text evidence="4">The sequence shown here is derived from an EMBL/GenBank/DDBJ whole genome shotgun (WGS) entry which is preliminary data.</text>
</comment>
<dbReference type="RefSeq" id="WP_256396784.1">
    <property type="nucleotide sequence ID" value="NZ_JANHDJ010000005.1"/>
</dbReference>
<evidence type="ECO:0000256" key="2">
    <source>
        <dbReference type="SAM" id="Phobius"/>
    </source>
</evidence>
<sequence>MNRRQADTAVGVLLGVVLIVGGSYSWQAYQRRRAVDGAMGPMMDTSMGSMHGPDPLWLIVGTLLIVAVIGGGYLLVRAELSSEADSHPTATPPTAAVDESTTADAQPSDVDVESSTADTGPEGTESTSTAAAGDPAADESTAEPESINPEAHPQKRVLDLLPEDERRVLEPVIDSPGVTQIELRDRADFSKSKVSQTVSDLESRGLLYRERQGRTYRVYPSDDLQANRQ</sequence>
<accession>A0ABD6D5U5</accession>
<evidence type="ECO:0000313" key="5">
    <source>
        <dbReference type="Proteomes" id="UP001597052"/>
    </source>
</evidence>
<keyword evidence="2" id="KW-0812">Transmembrane</keyword>
<dbReference type="EMBL" id="JBHUDM010000002">
    <property type="protein sequence ID" value="MFD1641616.1"/>
    <property type="molecule type" value="Genomic_DNA"/>
</dbReference>
<name>A0ABD6D5U5_9EURY</name>
<dbReference type="Proteomes" id="UP001597052">
    <property type="component" value="Unassembled WGS sequence"/>
</dbReference>
<dbReference type="Gene3D" id="1.10.10.10">
    <property type="entry name" value="Winged helix-like DNA-binding domain superfamily/Winged helix DNA-binding domain"/>
    <property type="match status" value="1"/>
</dbReference>
<keyword evidence="2" id="KW-0472">Membrane</keyword>
<feature type="compositionally biased region" description="Polar residues" evidence="1">
    <location>
        <begin position="113"/>
        <end position="130"/>
    </location>
</feature>
<evidence type="ECO:0000259" key="3">
    <source>
        <dbReference type="Pfam" id="PF24034"/>
    </source>
</evidence>
<evidence type="ECO:0000313" key="4">
    <source>
        <dbReference type="EMBL" id="MFD1641616.1"/>
    </source>
</evidence>
<proteinExistence type="predicted"/>
<dbReference type="InterPro" id="IPR036390">
    <property type="entry name" value="WH_DNA-bd_sf"/>
</dbReference>
<dbReference type="Pfam" id="PF24034">
    <property type="entry name" value="DUF7343"/>
    <property type="match status" value="1"/>
</dbReference>
<dbReference type="InterPro" id="IPR055767">
    <property type="entry name" value="DUF7343"/>
</dbReference>
<organism evidence="4 5">
    <name type="scientific">Halohasta litorea</name>
    <dbReference type="NCBI Taxonomy" id="869891"/>
    <lineage>
        <taxon>Archaea</taxon>
        <taxon>Methanobacteriati</taxon>
        <taxon>Methanobacteriota</taxon>
        <taxon>Stenosarchaea group</taxon>
        <taxon>Halobacteria</taxon>
        <taxon>Halobacteriales</taxon>
        <taxon>Haloferacaceae</taxon>
        <taxon>Halohasta</taxon>
    </lineage>
</organism>
<feature type="domain" description="DUF7343" evidence="3">
    <location>
        <begin position="162"/>
        <end position="218"/>
    </location>
</feature>
<dbReference type="SUPFAM" id="SSF46785">
    <property type="entry name" value="Winged helix' DNA-binding domain"/>
    <property type="match status" value="1"/>
</dbReference>
<keyword evidence="5" id="KW-1185">Reference proteome</keyword>
<gene>
    <name evidence="4" type="ORF">ACFSBW_06985</name>
</gene>
<dbReference type="InterPro" id="IPR036388">
    <property type="entry name" value="WH-like_DNA-bd_sf"/>
</dbReference>